<name>A0A840BX76_9RHOO</name>
<dbReference type="GO" id="GO:0046872">
    <property type="term" value="F:metal ion binding"/>
    <property type="evidence" value="ECO:0007669"/>
    <property type="project" value="UniProtKB-KW"/>
</dbReference>
<keyword evidence="12" id="KW-1185">Reference proteome</keyword>
<dbReference type="GO" id="GO:0005737">
    <property type="term" value="C:cytoplasm"/>
    <property type="evidence" value="ECO:0007669"/>
    <property type="project" value="UniProtKB-SubCell"/>
</dbReference>
<dbReference type="SUPFAM" id="SSF52540">
    <property type="entry name" value="P-loop containing nucleoside triphosphate hydrolases"/>
    <property type="match status" value="1"/>
</dbReference>
<evidence type="ECO:0000256" key="6">
    <source>
        <dbReference type="ARBA" id="ARBA00022723"/>
    </source>
</evidence>
<comment type="similarity">
    <text evidence="2">Belongs to the TsaE family.</text>
</comment>
<comment type="subcellular location">
    <subcellularLocation>
        <location evidence="1">Cytoplasm</location>
    </subcellularLocation>
</comment>
<dbReference type="InterPro" id="IPR027417">
    <property type="entry name" value="P-loop_NTPase"/>
</dbReference>
<dbReference type="NCBIfam" id="TIGR00150">
    <property type="entry name" value="T6A_YjeE"/>
    <property type="match status" value="1"/>
</dbReference>
<keyword evidence="6" id="KW-0479">Metal-binding</keyword>
<dbReference type="Pfam" id="PF02367">
    <property type="entry name" value="TsaE"/>
    <property type="match status" value="1"/>
</dbReference>
<keyword evidence="7" id="KW-0547">Nucleotide-binding</keyword>
<keyword evidence="8" id="KW-0067">ATP-binding</keyword>
<dbReference type="PANTHER" id="PTHR33540">
    <property type="entry name" value="TRNA THREONYLCARBAMOYLADENOSINE BIOSYNTHESIS PROTEIN TSAE"/>
    <property type="match status" value="1"/>
</dbReference>
<comment type="caution">
    <text evidence="11">The sequence shown here is derived from an EMBL/GenBank/DDBJ whole genome shotgun (WGS) entry which is preliminary data.</text>
</comment>
<dbReference type="Gene3D" id="3.40.50.300">
    <property type="entry name" value="P-loop containing nucleotide triphosphate hydrolases"/>
    <property type="match status" value="1"/>
</dbReference>
<protein>
    <recommendedName>
        <fullName evidence="3">tRNA threonylcarbamoyladenosine biosynthesis protein TsaE</fullName>
    </recommendedName>
    <alternativeName>
        <fullName evidence="10">t(6)A37 threonylcarbamoyladenosine biosynthesis protein TsaE</fullName>
    </alternativeName>
</protein>
<keyword evidence="4" id="KW-0963">Cytoplasm</keyword>
<dbReference type="PANTHER" id="PTHR33540:SF2">
    <property type="entry name" value="TRNA THREONYLCARBAMOYLADENOSINE BIOSYNTHESIS PROTEIN TSAE"/>
    <property type="match status" value="1"/>
</dbReference>
<dbReference type="CDD" id="cd02019">
    <property type="entry name" value="NK"/>
    <property type="match status" value="1"/>
</dbReference>
<reference evidence="11 12" key="1">
    <citation type="submission" date="2020-08" db="EMBL/GenBank/DDBJ databases">
        <title>Genomic Encyclopedia of Type Strains, Phase IV (KMG-IV): sequencing the most valuable type-strain genomes for metagenomic binning, comparative biology and taxonomic classification.</title>
        <authorList>
            <person name="Goeker M."/>
        </authorList>
    </citation>
    <scope>NUCLEOTIDE SEQUENCE [LARGE SCALE GENOMIC DNA]</scope>
    <source>
        <strain evidence="11 12">DSM 106739</strain>
    </source>
</reference>
<evidence type="ECO:0000256" key="9">
    <source>
        <dbReference type="ARBA" id="ARBA00022842"/>
    </source>
</evidence>
<evidence type="ECO:0000256" key="4">
    <source>
        <dbReference type="ARBA" id="ARBA00022490"/>
    </source>
</evidence>
<evidence type="ECO:0000256" key="3">
    <source>
        <dbReference type="ARBA" id="ARBA00019010"/>
    </source>
</evidence>
<evidence type="ECO:0000256" key="8">
    <source>
        <dbReference type="ARBA" id="ARBA00022840"/>
    </source>
</evidence>
<dbReference type="AlphaFoldDB" id="A0A840BX76"/>
<dbReference type="Proteomes" id="UP000561045">
    <property type="component" value="Unassembled WGS sequence"/>
</dbReference>
<dbReference type="EMBL" id="JACIET010000005">
    <property type="protein sequence ID" value="MBB4014907.1"/>
    <property type="molecule type" value="Genomic_DNA"/>
</dbReference>
<evidence type="ECO:0000313" key="11">
    <source>
        <dbReference type="EMBL" id="MBB4014907.1"/>
    </source>
</evidence>
<gene>
    <name evidence="11" type="ORF">GGR36_004265</name>
</gene>
<evidence type="ECO:0000256" key="5">
    <source>
        <dbReference type="ARBA" id="ARBA00022694"/>
    </source>
</evidence>
<sequence>MSDHLHGPDDSRSNDPARLLADEAATRALGAAIAPGLAPGLTIYLLGDLGAGKTTLVRGLLEALGHRGAVRSPTYTLIEPYAISNLNLYHFDFYRFTDPEEFVDAGLEEYFGEQGVCLVEWPDKGAPFVPPADLEISLEPEGDGRLARLRARSERGDACLSRITLPGS</sequence>
<proteinExistence type="inferred from homology"/>
<dbReference type="GO" id="GO:0005524">
    <property type="term" value="F:ATP binding"/>
    <property type="evidence" value="ECO:0007669"/>
    <property type="project" value="UniProtKB-KW"/>
</dbReference>
<evidence type="ECO:0000256" key="10">
    <source>
        <dbReference type="ARBA" id="ARBA00032441"/>
    </source>
</evidence>
<organism evidence="11 12">
    <name type="scientific">Niveibacterium umoris</name>
    <dbReference type="NCBI Taxonomy" id="1193620"/>
    <lineage>
        <taxon>Bacteria</taxon>
        <taxon>Pseudomonadati</taxon>
        <taxon>Pseudomonadota</taxon>
        <taxon>Betaproteobacteria</taxon>
        <taxon>Rhodocyclales</taxon>
        <taxon>Rhodocyclaceae</taxon>
        <taxon>Niveibacterium</taxon>
    </lineage>
</organism>
<dbReference type="GO" id="GO:0002949">
    <property type="term" value="P:tRNA threonylcarbamoyladenosine modification"/>
    <property type="evidence" value="ECO:0007669"/>
    <property type="project" value="InterPro"/>
</dbReference>
<dbReference type="InterPro" id="IPR003442">
    <property type="entry name" value="T6A_TsaE"/>
</dbReference>
<evidence type="ECO:0000256" key="2">
    <source>
        <dbReference type="ARBA" id="ARBA00007599"/>
    </source>
</evidence>
<accession>A0A840BX76</accession>
<evidence type="ECO:0000256" key="7">
    <source>
        <dbReference type="ARBA" id="ARBA00022741"/>
    </source>
</evidence>
<evidence type="ECO:0000313" key="12">
    <source>
        <dbReference type="Proteomes" id="UP000561045"/>
    </source>
</evidence>
<keyword evidence="9" id="KW-0460">Magnesium</keyword>
<evidence type="ECO:0000256" key="1">
    <source>
        <dbReference type="ARBA" id="ARBA00004496"/>
    </source>
</evidence>
<dbReference type="RefSeq" id="WP_338086734.1">
    <property type="nucleotide sequence ID" value="NZ_BAABLE010000001.1"/>
</dbReference>
<keyword evidence="5" id="KW-0819">tRNA processing</keyword>